<feature type="domain" description="Bulb-type lectin" evidence="1">
    <location>
        <begin position="37"/>
        <end position="146"/>
    </location>
</feature>
<sequence>MSGTRVLYKMARMSAAAYVLLVCASSLMLTSSVESFASVLLQGSSLYSEQYLFEGPFQFKMQQDCNLVLYKNGRPIWATNTGGRGRNCEFRMQRDGNAVLYTGYGDPLFGSNTADMNNGDHYIVLQCDGNVVMYTANGRPVWATDTGGKVEVIDLGTAPTPTMNSTSSDVIMSVTGGRSH</sequence>
<dbReference type="EMBL" id="LVLJ01003476">
    <property type="protein sequence ID" value="OAE21295.1"/>
    <property type="molecule type" value="Genomic_DNA"/>
</dbReference>
<gene>
    <name evidence="2" type="ORF">AXG93_868s1330</name>
</gene>
<dbReference type="Proteomes" id="UP000077202">
    <property type="component" value="Unassembled WGS sequence"/>
</dbReference>
<dbReference type="SUPFAM" id="SSF51110">
    <property type="entry name" value="alpha-D-mannose-specific plant lectins"/>
    <property type="match status" value="1"/>
</dbReference>
<accession>A0A176VMV8</accession>
<dbReference type="InterPro" id="IPR036426">
    <property type="entry name" value="Bulb-type_lectin_dom_sf"/>
</dbReference>
<organism evidence="2 3">
    <name type="scientific">Marchantia polymorpha subsp. ruderalis</name>
    <dbReference type="NCBI Taxonomy" id="1480154"/>
    <lineage>
        <taxon>Eukaryota</taxon>
        <taxon>Viridiplantae</taxon>
        <taxon>Streptophyta</taxon>
        <taxon>Embryophyta</taxon>
        <taxon>Marchantiophyta</taxon>
        <taxon>Marchantiopsida</taxon>
        <taxon>Marchantiidae</taxon>
        <taxon>Marchantiales</taxon>
        <taxon>Marchantiaceae</taxon>
        <taxon>Marchantia</taxon>
    </lineage>
</organism>
<proteinExistence type="predicted"/>
<dbReference type="InterPro" id="IPR001480">
    <property type="entry name" value="Bulb-type_lectin_dom"/>
</dbReference>
<protein>
    <recommendedName>
        <fullName evidence="1">Bulb-type lectin domain-containing protein</fullName>
    </recommendedName>
</protein>
<name>A0A176VMV8_MARPO</name>
<evidence type="ECO:0000313" key="3">
    <source>
        <dbReference type="Proteomes" id="UP000077202"/>
    </source>
</evidence>
<dbReference type="AlphaFoldDB" id="A0A176VMV8"/>
<dbReference type="SMART" id="SM00108">
    <property type="entry name" value="B_lectin"/>
    <property type="match status" value="1"/>
</dbReference>
<dbReference type="Gene3D" id="2.90.10.10">
    <property type="entry name" value="Bulb-type lectin domain"/>
    <property type="match status" value="2"/>
</dbReference>
<evidence type="ECO:0000313" key="2">
    <source>
        <dbReference type="EMBL" id="OAE21295.1"/>
    </source>
</evidence>
<reference evidence="2" key="1">
    <citation type="submission" date="2016-03" db="EMBL/GenBank/DDBJ databases">
        <title>Mechanisms controlling the formation of the plant cell surface in tip-growing cells are functionally conserved among land plants.</title>
        <authorList>
            <person name="Honkanen S."/>
            <person name="Jones V.A."/>
            <person name="Morieri G."/>
            <person name="Champion C."/>
            <person name="Hetherington A.J."/>
            <person name="Kelly S."/>
            <person name="Saint-Marcoux D."/>
            <person name="Proust H."/>
            <person name="Prescott H."/>
            <person name="Dolan L."/>
        </authorList>
    </citation>
    <scope>NUCLEOTIDE SEQUENCE [LARGE SCALE GENOMIC DNA]</scope>
    <source>
        <tissue evidence="2">Whole gametophyte</tissue>
    </source>
</reference>
<dbReference type="PROSITE" id="PS50927">
    <property type="entry name" value="BULB_LECTIN"/>
    <property type="match status" value="1"/>
</dbReference>
<evidence type="ECO:0000259" key="1">
    <source>
        <dbReference type="PROSITE" id="PS50927"/>
    </source>
</evidence>
<dbReference type="CDD" id="cd00028">
    <property type="entry name" value="B_lectin"/>
    <property type="match status" value="1"/>
</dbReference>
<keyword evidence="3" id="KW-1185">Reference proteome</keyword>
<comment type="caution">
    <text evidence="2">The sequence shown here is derived from an EMBL/GenBank/DDBJ whole genome shotgun (WGS) entry which is preliminary data.</text>
</comment>